<evidence type="ECO:0000313" key="1">
    <source>
        <dbReference type="EMBL" id="CEM38186.1"/>
    </source>
</evidence>
<gene>
    <name evidence="1" type="ORF">Vbra_19540</name>
</gene>
<protein>
    <submittedName>
        <fullName evidence="1">Uncharacterized protein</fullName>
    </submittedName>
</protein>
<accession>A0A0G4H3A8</accession>
<reference evidence="1 2" key="1">
    <citation type="submission" date="2014-11" db="EMBL/GenBank/DDBJ databases">
        <authorList>
            <person name="Zhu J."/>
            <person name="Qi W."/>
            <person name="Song R."/>
        </authorList>
    </citation>
    <scope>NUCLEOTIDE SEQUENCE [LARGE SCALE GENOMIC DNA]</scope>
</reference>
<dbReference type="Proteomes" id="UP000041254">
    <property type="component" value="Unassembled WGS sequence"/>
</dbReference>
<proteinExistence type="predicted"/>
<evidence type="ECO:0000313" key="2">
    <source>
        <dbReference type="Proteomes" id="UP000041254"/>
    </source>
</evidence>
<dbReference type="InParanoid" id="A0A0G4H3A8"/>
<keyword evidence="2" id="KW-1185">Reference proteome</keyword>
<dbReference type="EMBL" id="CDMY01000973">
    <property type="protein sequence ID" value="CEM38186.1"/>
    <property type="molecule type" value="Genomic_DNA"/>
</dbReference>
<name>A0A0G4H3A8_VITBC</name>
<dbReference type="VEuPathDB" id="CryptoDB:Vbra_19540"/>
<organism evidence="1 2">
    <name type="scientific">Vitrella brassicaformis (strain CCMP3155)</name>
    <dbReference type="NCBI Taxonomy" id="1169540"/>
    <lineage>
        <taxon>Eukaryota</taxon>
        <taxon>Sar</taxon>
        <taxon>Alveolata</taxon>
        <taxon>Colpodellida</taxon>
        <taxon>Vitrellaceae</taxon>
        <taxon>Vitrella</taxon>
    </lineage>
</organism>
<sequence length="84" mass="9720">MTVHSRQLDHQDVVSAAAAFIAERQAMEAAWVRQIGSQTPDCIRSQERQRVEDLLQMVDWLPFGHLDSDVYDGIRDRIDRIIEL</sequence>
<dbReference type="AlphaFoldDB" id="A0A0G4H3A8"/>